<accession>A0A090D363</accession>
<keyword evidence="3" id="KW-1133">Transmembrane helix</keyword>
<keyword evidence="7" id="KW-1185">Reference proteome</keyword>
<gene>
    <name evidence="6" type="ORF">CSEC_2172</name>
</gene>
<evidence type="ECO:0000256" key="3">
    <source>
        <dbReference type="ARBA" id="ARBA00022989"/>
    </source>
</evidence>
<name>A0A090D363_9BACT</name>
<dbReference type="OrthoDB" id="5555605at2"/>
<evidence type="ECO:0000256" key="2">
    <source>
        <dbReference type="ARBA" id="ARBA00022692"/>
    </source>
</evidence>
<dbReference type="PANTHER" id="PTHR36985">
    <property type="entry name" value="TRANSLOCATION AND ASSEMBLY MODULE SUBUNIT TAMB"/>
    <property type="match status" value="1"/>
</dbReference>
<dbReference type="RefSeq" id="WP_041018534.1">
    <property type="nucleotide sequence ID" value="NZ_CCEJ010000011.1"/>
</dbReference>
<protein>
    <submittedName>
        <fullName evidence="6">Conserved putative secreted protein</fullName>
    </submittedName>
</protein>
<feature type="domain" description="Translocation and assembly module TamB C-terminal" evidence="5">
    <location>
        <begin position="838"/>
        <end position="1185"/>
    </location>
</feature>
<dbReference type="Proteomes" id="UP000031552">
    <property type="component" value="Unassembled WGS sequence"/>
</dbReference>
<evidence type="ECO:0000256" key="4">
    <source>
        <dbReference type="ARBA" id="ARBA00023136"/>
    </source>
</evidence>
<dbReference type="InterPro" id="IPR007452">
    <property type="entry name" value="TamB_C"/>
</dbReference>
<dbReference type="AlphaFoldDB" id="A0A090D363"/>
<dbReference type="STRING" id="1437425.CSEC_2172"/>
<reference evidence="6" key="1">
    <citation type="submission" date="2013-12" db="EMBL/GenBank/DDBJ databases">
        <authorList>
            <person name="Linke B."/>
        </authorList>
    </citation>
    <scope>NUCLEOTIDE SEQUENCE [LARGE SCALE GENOMIC DNA]</scope>
    <source>
        <strain evidence="6">CRIB-18</strain>
    </source>
</reference>
<sequence>MIAKIIRYLFLAVIILVFLSLGLTQLPSVKQKIAESLVSYAEEKTGFRIRFKAIDLMLPFEIKTDDLEISKGGQLLAEAKQAIIRISPYSLLKKELHLHSIFIEDLTLYKENNPALVKNEEGISLSYPSENFFSDLPDIFLFIGQVKVDRLTLKNFFNNYEAPSIDLNGSVLYDPNEELARFNFKASYTDNPKRLIDLDVTAIKQEDLLMVGFNGFKNTGEFCTLPEGFSSKINGRFLGTLDHWTEVIKNPSRTDLYSLSGYLEQSLAYCVEGLNSPIEYELSSLIELGGTSFLRLIDFNVKSLLGSAHGNASLNQGFVIDFANLQFKLNLEKIIPLSKQEHLIEKIEGIAEGDLFLQGTLSKPYIKLRLKSSNPILFSENPEWVEGFLRGNITDTGFVGSLELALSRQGKNYSSTSDLFMDQKSISLQNLSLDLPFLQGVSQVSYDYNTKFIEASLKGKSNKLEILGDLVNRKLKGSAEFEIEYKKEEDLFLQADLKSPLMEFEGVLFKEAKALLFYDETKDSKGNIKLDAEKIEIENIPLRNVDLKIVQNKEVWDTEIRGLIEDSPLTLKGQIFSDDQKDYELYVDLIEGNLKGDSFKLLEPFSLKFSKSQMLLSPLFFSFGKATLFLSADYIEGFLHTSMRVDNLPLRFLPFKDYFDQTLEGHGSGHLSLYGDKNSMKGNLELELKNVIAIEDLDKKLPPLHAKVTAEIADNAVFAKAFINGVGKNPLTFEAELPFRFKLDERFFRIRKEQPFSCRIYADGPVTPILELFFVDVTALSGYGMIDALIDGTWNNPRFSGKAELSNGTFDHYVWGTALRNVKAEFLLEGTKIKLSKLSGTDGESGTLSGNGEFILDKDLNYQVNFELNKARLIKIDEADAIGSGQLVVNGSKNKTSINGTIALEKTTLSIPKKIPEVLDAVPIHYVNQNEDESPPTPARHDNLMEAPVDFHIDLKTEKPILILHDDLYSEWRGHALIEGKGEKPVVNGELKLIQGNYRLNGKDYELSQGRIHFGGNLDKKTTLSVLASKEIEDYKVEILVKGKLLNPDIILRASPPLSRQQILSLIIFGSFSSSVASSNSEDQIVQSLSKLSQANTSGGVLTKIQKNLGIDHIEFLHNNTADGSVRLRVGKYITPNICLYLDRGINDDMNRVALEAKLRKNIRAELEAQDNGEGQVSLFWRKSY</sequence>
<comment type="caution">
    <text evidence="6">The sequence shown here is derived from an EMBL/GenBank/DDBJ whole genome shotgun (WGS) entry which is preliminary data.</text>
</comment>
<comment type="subcellular location">
    <subcellularLocation>
        <location evidence="1">Membrane</location>
        <topology evidence="1">Single-pass membrane protein</topology>
    </subcellularLocation>
</comment>
<dbReference type="PANTHER" id="PTHR36985:SF1">
    <property type="entry name" value="TRANSLOCATION AND ASSEMBLY MODULE SUBUNIT TAMB"/>
    <property type="match status" value="1"/>
</dbReference>
<dbReference type="GO" id="GO:0005886">
    <property type="term" value="C:plasma membrane"/>
    <property type="evidence" value="ECO:0007669"/>
    <property type="project" value="InterPro"/>
</dbReference>
<dbReference type="EMBL" id="CCEJ010000011">
    <property type="protein sequence ID" value="CDR34978.1"/>
    <property type="molecule type" value="Genomic_DNA"/>
</dbReference>
<dbReference type="Pfam" id="PF04357">
    <property type="entry name" value="TamB"/>
    <property type="match status" value="1"/>
</dbReference>
<evidence type="ECO:0000259" key="5">
    <source>
        <dbReference type="Pfam" id="PF04357"/>
    </source>
</evidence>
<dbReference type="GO" id="GO:0009306">
    <property type="term" value="P:protein secretion"/>
    <property type="evidence" value="ECO:0007669"/>
    <property type="project" value="InterPro"/>
</dbReference>
<dbReference type="GO" id="GO:0097347">
    <property type="term" value="C:TAM protein secretion complex"/>
    <property type="evidence" value="ECO:0007669"/>
    <property type="project" value="TreeGrafter"/>
</dbReference>
<keyword evidence="4" id="KW-0472">Membrane</keyword>
<reference evidence="6" key="2">
    <citation type="submission" date="2014-09" db="EMBL/GenBank/DDBJ databases">
        <title>Criblamydia sequanensis harbors a mega-plasmid encoding arsenite resistance.</title>
        <authorList>
            <person name="Bertelli C."/>
            <person name="Goesmann A."/>
            <person name="Greub G."/>
        </authorList>
    </citation>
    <scope>NUCLEOTIDE SEQUENCE [LARGE SCALE GENOMIC DNA]</scope>
    <source>
        <strain evidence="6">CRIB-18</strain>
    </source>
</reference>
<proteinExistence type="predicted"/>
<keyword evidence="2" id="KW-0812">Transmembrane</keyword>
<dbReference type="eggNOG" id="COG2911">
    <property type="taxonomic scope" value="Bacteria"/>
</dbReference>
<evidence type="ECO:0000256" key="1">
    <source>
        <dbReference type="ARBA" id="ARBA00004167"/>
    </source>
</evidence>
<evidence type="ECO:0000313" key="6">
    <source>
        <dbReference type="EMBL" id="CDR34978.1"/>
    </source>
</evidence>
<organism evidence="6 7">
    <name type="scientific">Candidatus Criblamydia sequanensis CRIB-18</name>
    <dbReference type="NCBI Taxonomy" id="1437425"/>
    <lineage>
        <taxon>Bacteria</taxon>
        <taxon>Pseudomonadati</taxon>
        <taxon>Chlamydiota</taxon>
        <taxon>Chlamydiia</taxon>
        <taxon>Parachlamydiales</taxon>
        <taxon>Candidatus Criblamydiaceae</taxon>
        <taxon>Candidatus Criblamydia</taxon>
    </lineage>
</organism>
<evidence type="ECO:0000313" key="7">
    <source>
        <dbReference type="Proteomes" id="UP000031552"/>
    </source>
</evidence>